<dbReference type="CDD" id="cd00130">
    <property type="entry name" value="PAS"/>
    <property type="match status" value="2"/>
</dbReference>
<reference evidence="8 9" key="1">
    <citation type="submission" date="2014-11" db="EMBL/GenBank/DDBJ databases">
        <title>Genetic blueprint of the zoonotic pathogen Toxocara canis.</title>
        <authorList>
            <person name="Zhu X.-Q."/>
            <person name="Korhonen P.K."/>
            <person name="Cai H."/>
            <person name="Young N.D."/>
            <person name="Nejsum P."/>
            <person name="von Samson-Himmelstjerna G."/>
            <person name="Boag P.R."/>
            <person name="Tan P."/>
            <person name="Li Q."/>
            <person name="Min J."/>
            <person name="Yang Y."/>
            <person name="Wang X."/>
            <person name="Fang X."/>
            <person name="Hall R.S."/>
            <person name="Hofmann A."/>
            <person name="Sternberg P.W."/>
            <person name="Jex A.R."/>
            <person name="Gasser R.B."/>
        </authorList>
    </citation>
    <scope>NUCLEOTIDE SEQUENCE [LARGE SCALE GENOMIC DNA]</scope>
    <source>
        <strain evidence="8">PN_DK_2014</strain>
    </source>
</reference>
<gene>
    <name evidence="8" type="primary">SIM1</name>
    <name evidence="8" type="ORF">Tcan_18504</name>
</gene>
<evidence type="ECO:0000259" key="7">
    <source>
        <dbReference type="PROSITE" id="PS50888"/>
    </source>
</evidence>
<protein>
    <submittedName>
        <fullName evidence="8">Single-minded-like protein 1</fullName>
    </submittedName>
</protein>
<evidence type="ECO:0000256" key="5">
    <source>
        <dbReference type="ARBA" id="ARBA00023242"/>
    </source>
</evidence>
<keyword evidence="2" id="KW-0677">Repeat</keyword>
<dbReference type="SUPFAM" id="SSF47459">
    <property type="entry name" value="HLH, helix-loop-helix DNA-binding domain"/>
    <property type="match status" value="1"/>
</dbReference>
<evidence type="ECO:0000256" key="1">
    <source>
        <dbReference type="ARBA" id="ARBA00004123"/>
    </source>
</evidence>
<dbReference type="SMART" id="SM00091">
    <property type="entry name" value="PAS"/>
    <property type="match status" value="2"/>
</dbReference>
<proteinExistence type="predicted"/>
<accession>A0A0B2W233</accession>
<dbReference type="AlphaFoldDB" id="A0A0B2W233"/>
<dbReference type="InterPro" id="IPR035965">
    <property type="entry name" value="PAS-like_dom_sf"/>
</dbReference>
<dbReference type="SUPFAM" id="SSF55785">
    <property type="entry name" value="PYP-like sensor domain (PAS domain)"/>
    <property type="match status" value="2"/>
</dbReference>
<dbReference type="NCBIfam" id="TIGR00229">
    <property type="entry name" value="sensory_box"/>
    <property type="match status" value="1"/>
</dbReference>
<dbReference type="Pfam" id="PF00989">
    <property type="entry name" value="PAS"/>
    <property type="match status" value="1"/>
</dbReference>
<dbReference type="Proteomes" id="UP000031036">
    <property type="component" value="Unassembled WGS sequence"/>
</dbReference>
<keyword evidence="4" id="KW-0804">Transcription</keyword>
<organism evidence="8 9">
    <name type="scientific">Toxocara canis</name>
    <name type="common">Canine roundworm</name>
    <dbReference type="NCBI Taxonomy" id="6265"/>
    <lineage>
        <taxon>Eukaryota</taxon>
        <taxon>Metazoa</taxon>
        <taxon>Ecdysozoa</taxon>
        <taxon>Nematoda</taxon>
        <taxon>Chromadorea</taxon>
        <taxon>Rhabditida</taxon>
        <taxon>Spirurina</taxon>
        <taxon>Ascaridomorpha</taxon>
        <taxon>Ascaridoidea</taxon>
        <taxon>Toxocaridae</taxon>
        <taxon>Toxocara</taxon>
    </lineage>
</organism>
<dbReference type="Gene3D" id="4.10.280.10">
    <property type="entry name" value="Helix-loop-helix DNA-binding domain"/>
    <property type="match status" value="1"/>
</dbReference>
<evidence type="ECO:0000313" key="9">
    <source>
        <dbReference type="Proteomes" id="UP000031036"/>
    </source>
</evidence>
<comment type="caution">
    <text evidence="8">The sequence shown here is derived from an EMBL/GenBank/DDBJ whole genome shotgun (WGS) entry which is preliminary data.</text>
</comment>
<sequence length="396" mass="44471">MSARNRRDLENRELAQLAESLPLASAITAQLDKMSARNRRDLENRELAQLAESLPLASAITAQLDKASIIRLTSAYLALRRIFPRFEESTDELFEVGSFLLQTLDGFVLILDPGGKMMYVSETASVHLGLSQVELIGASIFDFLHRDDEAELHYILSCADSRRLNTVLPYTEEIERMFFVRLRCVLPKRNAGITYNGYKTISCWGYSKMYHDQVSSTNMGLIAVGYMLSRSGVTEIKLSPSVFMFRARLDLNIIFIDSRIRALIGFAASSLLDMSLYQIVVLEDAHIIEKAHRILLSKNQSTTGYYRLLHNGCGYVWAQSHFFVVPMLRASISHCIVAITEVFSARESNETFALVQLNSNSDEPTTQSSTLGEYSNLFYKGAPTTANTDVQLKSLV</sequence>
<dbReference type="STRING" id="6265.A0A0B2W233"/>
<name>A0A0B2W233_TOXCA</name>
<dbReference type="GO" id="GO:0046983">
    <property type="term" value="F:protein dimerization activity"/>
    <property type="evidence" value="ECO:0007669"/>
    <property type="project" value="InterPro"/>
</dbReference>
<dbReference type="Pfam" id="PF23171">
    <property type="entry name" value="bHLH_HIF1A"/>
    <property type="match status" value="1"/>
</dbReference>
<dbReference type="Gene3D" id="3.30.450.20">
    <property type="entry name" value="PAS domain"/>
    <property type="match status" value="2"/>
</dbReference>
<dbReference type="InterPro" id="IPR000014">
    <property type="entry name" value="PAS"/>
</dbReference>
<dbReference type="EMBL" id="JPKZ01000371">
    <property type="protein sequence ID" value="KHN87677.1"/>
    <property type="molecule type" value="Genomic_DNA"/>
</dbReference>
<dbReference type="PANTHER" id="PTHR23043">
    <property type="entry name" value="HYPOXIA-INDUCIBLE FACTOR 1 ALPHA"/>
    <property type="match status" value="1"/>
</dbReference>
<dbReference type="InterPro" id="IPR011598">
    <property type="entry name" value="bHLH_dom"/>
</dbReference>
<feature type="domain" description="PAS" evidence="6">
    <location>
        <begin position="100"/>
        <end position="163"/>
    </location>
</feature>
<feature type="domain" description="BHLH" evidence="7">
    <location>
        <begin position="27"/>
        <end position="80"/>
    </location>
</feature>
<dbReference type="Pfam" id="PF14598">
    <property type="entry name" value="PAS_11"/>
    <property type="match status" value="1"/>
</dbReference>
<keyword evidence="9" id="KW-1185">Reference proteome</keyword>
<evidence type="ECO:0000256" key="3">
    <source>
        <dbReference type="ARBA" id="ARBA00023015"/>
    </source>
</evidence>
<dbReference type="OMA" id="CIVAITE"/>
<dbReference type="PROSITE" id="PS50112">
    <property type="entry name" value="PAS"/>
    <property type="match status" value="1"/>
</dbReference>
<dbReference type="InterPro" id="IPR013767">
    <property type="entry name" value="PAS_fold"/>
</dbReference>
<keyword evidence="3" id="KW-0805">Transcription regulation</keyword>
<dbReference type="GO" id="GO:0000977">
    <property type="term" value="F:RNA polymerase II transcription regulatory region sequence-specific DNA binding"/>
    <property type="evidence" value="ECO:0007669"/>
    <property type="project" value="TreeGrafter"/>
</dbReference>
<evidence type="ECO:0000313" key="8">
    <source>
        <dbReference type="EMBL" id="KHN87677.1"/>
    </source>
</evidence>
<comment type="subcellular location">
    <subcellularLocation>
        <location evidence="1">Nucleus</location>
    </subcellularLocation>
</comment>
<dbReference type="GO" id="GO:0005634">
    <property type="term" value="C:nucleus"/>
    <property type="evidence" value="ECO:0007669"/>
    <property type="project" value="UniProtKB-SubCell"/>
</dbReference>
<evidence type="ECO:0000256" key="2">
    <source>
        <dbReference type="ARBA" id="ARBA00022737"/>
    </source>
</evidence>
<dbReference type="PANTHER" id="PTHR23043:SF36">
    <property type="entry name" value="PROTEIN SINGLE-MINDED"/>
    <property type="match status" value="1"/>
</dbReference>
<keyword evidence="5" id="KW-0539">Nucleus</keyword>
<dbReference type="GO" id="GO:0000981">
    <property type="term" value="F:DNA-binding transcription factor activity, RNA polymerase II-specific"/>
    <property type="evidence" value="ECO:0007669"/>
    <property type="project" value="TreeGrafter"/>
</dbReference>
<dbReference type="OrthoDB" id="6021714at2759"/>
<dbReference type="PROSITE" id="PS50888">
    <property type="entry name" value="BHLH"/>
    <property type="match status" value="1"/>
</dbReference>
<dbReference type="GO" id="GO:0010557">
    <property type="term" value="P:positive regulation of macromolecule biosynthetic process"/>
    <property type="evidence" value="ECO:0007669"/>
    <property type="project" value="UniProtKB-ARBA"/>
</dbReference>
<evidence type="ECO:0000259" key="6">
    <source>
        <dbReference type="PROSITE" id="PS50112"/>
    </source>
</evidence>
<evidence type="ECO:0000256" key="4">
    <source>
        <dbReference type="ARBA" id="ARBA00023163"/>
    </source>
</evidence>
<dbReference type="InterPro" id="IPR036638">
    <property type="entry name" value="HLH_DNA-bd_sf"/>
</dbReference>